<dbReference type="STRING" id="937334.SAMN05444406_12818"/>
<dbReference type="PANTHER" id="PTHR30474">
    <property type="entry name" value="CELL CYCLE PROTEIN"/>
    <property type="match status" value="1"/>
</dbReference>
<evidence type="ECO:0000256" key="11">
    <source>
        <dbReference type="ARBA" id="ARBA00023136"/>
    </source>
</evidence>
<accession>A0A1I5XLW5</accession>
<dbReference type="Pfam" id="PF01098">
    <property type="entry name" value="FTSW_RODA_SPOVE"/>
    <property type="match status" value="1"/>
</dbReference>
<feature type="transmembrane region" description="Helical" evidence="22">
    <location>
        <begin position="81"/>
        <end position="98"/>
    </location>
</feature>
<dbReference type="InterPro" id="IPR001182">
    <property type="entry name" value="FtsW/RodA"/>
</dbReference>
<dbReference type="RefSeq" id="WP_025747365.1">
    <property type="nucleotide sequence ID" value="NZ_FOXR01000028.1"/>
</dbReference>
<evidence type="ECO:0000256" key="16">
    <source>
        <dbReference type="ARBA" id="ARBA00038053"/>
    </source>
</evidence>
<keyword evidence="6" id="KW-0808">Transferase</keyword>
<evidence type="ECO:0000256" key="15">
    <source>
        <dbReference type="ARBA" id="ARBA00033270"/>
    </source>
</evidence>
<protein>
    <recommendedName>
        <fullName evidence="17">Probable peptidoglycan glycosyltransferase FtsW</fullName>
        <ecNumber evidence="19">2.4.99.28</ecNumber>
    </recommendedName>
    <alternativeName>
        <fullName evidence="18">Cell division protein FtsW</fullName>
    </alternativeName>
    <alternativeName>
        <fullName evidence="15">Cell wall polymerase</fullName>
    </alternativeName>
    <alternativeName>
        <fullName evidence="14">Peptidoglycan polymerase</fullName>
    </alternativeName>
</protein>
<gene>
    <name evidence="23" type="ORF">SAMN05444406_12818</name>
</gene>
<comment type="catalytic activity">
    <reaction evidence="20">
        <text>[GlcNAc-(1-&gt;4)-Mur2Ac(oyl-L-Ala-gamma-D-Glu-L-Lys-D-Ala-D-Ala)](n)-di-trans,octa-cis-undecaprenyl diphosphate + beta-D-GlcNAc-(1-&gt;4)-Mur2Ac(oyl-L-Ala-gamma-D-Glu-L-Lys-D-Ala-D-Ala)-di-trans,octa-cis-undecaprenyl diphosphate = [GlcNAc-(1-&gt;4)-Mur2Ac(oyl-L-Ala-gamma-D-Glu-L-Lys-D-Ala-D-Ala)](n+1)-di-trans,octa-cis-undecaprenyl diphosphate + di-trans,octa-cis-undecaprenyl diphosphate + H(+)</text>
        <dbReference type="Rhea" id="RHEA:23708"/>
        <dbReference type="Rhea" id="RHEA-COMP:9602"/>
        <dbReference type="Rhea" id="RHEA-COMP:9603"/>
        <dbReference type="ChEBI" id="CHEBI:15378"/>
        <dbReference type="ChEBI" id="CHEBI:58405"/>
        <dbReference type="ChEBI" id="CHEBI:60033"/>
        <dbReference type="ChEBI" id="CHEBI:78435"/>
        <dbReference type="EC" id="2.4.99.28"/>
    </reaction>
</comment>
<comment type="pathway">
    <text evidence="2">Cell wall biogenesis; peptidoglycan biosynthesis.</text>
</comment>
<feature type="transmembrane region" description="Helical" evidence="22">
    <location>
        <begin position="141"/>
        <end position="160"/>
    </location>
</feature>
<keyword evidence="12" id="KW-0131">Cell cycle</keyword>
<feature type="transmembrane region" description="Helical" evidence="22">
    <location>
        <begin position="190"/>
        <end position="208"/>
    </location>
</feature>
<dbReference type="GO" id="GO:0009252">
    <property type="term" value="P:peptidoglycan biosynthetic process"/>
    <property type="evidence" value="ECO:0007669"/>
    <property type="project" value="UniProtKB-KW"/>
</dbReference>
<dbReference type="Proteomes" id="UP000198577">
    <property type="component" value="Unassembled WGS sequence"/>
</dbReference>
<evidence type="ECO:0000256" key="19">
    <source>
        <dbReference type="ARBA" id="ARBA00044770"/>
    </source>
</evidence>
<dbReference type="InterPro" id="IPR013438">
    <property type="entry name" value="SpoVE"/>
</dbReference>
<evidence type="ECO:0000256" key="22">
    <source>
        <dbReference type="SAM" id="Phobius"/>
    </source>
</evidence>
<evidence type="ECO:0000256" key="10">
    <source>
        <dbReference type="ARBA" id="ARBA00022989"/>
    </source>
</evidence>
<keyword evidence="9" id="KW-0573">Peptidoglycan synthesis</keyword>
<evidence type="ECO:0000256" key="6">
    <source>
        <dbReference type="ARBA" id="ARBA00022679"/>
    </source>
</evidence>
<keyword evidence="10 22" id="KW-1133">Transmembrane helix</keyword>
<keyword evidence="8" id="KW-0133">Cell shape</keyword>
<feature type="transmembrane region" description="Helical" evidence="22">
    <location>
        <begin position="266"/>
        <end position="292"/>
    </location>
</feature>
<evidence type="ECO:0000256" key="21">
    <source>
        <dbReference type="ARBA" id="ARBA00049966"/>
    </source>
</evidence>
<evidence type="ECO:0000256" key="17">
    <source>
        <dbReference type="ARBA" id="ARBA00041185"/>
    </source>
</evidence>
<evidence type="ECO:0000256" key="3">
    <source>
        <dbReference type="ARBA" id="ARBA00022475"/>
    </source>
</evidence>
<evidence type="ECO:0000256" key="12">
    <source>
        <dbReference type="ARBA" id="ARBA00023306"/>
    </source>
</evidence>
<evidence type="ECO:0000256" key="8">
    <source>
        <dbReference type="ARBA" id="ARBA00022960"/>
    </source>
</evidence>
<evidence type="ECO:0000256" key="20">
    <source>
        <dbReference type="ARBA" id="ARBA00049902"/>
    </source>
</evidence>
<proteinExistence type="inferred from homology"/>
<evidence type="ECO:0000313" key="24">
    <source>
        <dbReference type="Proteomes" id="UP000198577"/>
    </source>
</evidence>
<feature type="transmembrane region" description="Helical" evidence="22">
    <location>
        <begin position="12"/>
        <end position="38"/>
    </location>
</feature>
<evidence type="ECO:0000256" key="7">
    <source>
        <dbReference type="ARBA" id="ARBA00022692"/>
    </source>
</evidence>
<comment type="similarity">
    <text evidence="16">Belongs to the SEDS family. FtsW subfamily.</text>
</comment>
<dbReference type="OrthoDB" id="9812661at2"/>
<dbReference type="EMBL" id="FOXR01000028">
    <property type="protein sequence ID" value="SFQ32972.1"/>
    <property type="molecule type" value="Genomic_DNA"/>
</dbReference>
<name>A0A1I5XLW5_9FIRM</name>
<keyword evidence="4 23" id="KW-0132">Cell division</keyword>
<keyword evidence="13" id="KW-0961">Cell wall biogenesis/degradation</keyword>
<evidence type="ECO:0000256" key="13">
    <source>
        <dbReference type="ARBA" id="ARBA00023316"/>
    </source>
</evidence>
<evidence type="ECO:0000256" key="2">
    <source>
        <dbReference type="ARBA" id="ARBA00004752"/>
    </source>
</evidence>
<dbReference type="NCBIfam" id="TIGR02615">
    <property type="entry name" value="spoVE"/>
    <property type="match status" value="1"/>
</dbReference>
<reference evidence="23 24" key="1">
    <citation type="submission" date="2016-10" db="EMBL/GenBank/DDBJ databases">
        <authorList>
            <person name="de Groot N.N."/>
        </authorList>
    </citation>
    <scope>NUCLEOTIDE SEQUENCE [LARGE SCALE GENOMIC DNA]</scope>
    <source>
        <strain evidence="23 24">DSM 20678</strain>
    </source>
</reference>
<dbReference type="GO" id="GO:0008955">
    <property type="term" value="F:peptidoglycan glycosyltransferase activity"/>
    <property type="evidence" value="ECO:0007669"/>
    <property type="project" value="UniProtKB-EC"/>
</dbReference>
<dbReference type="GO" id="GO:0015648">
    <property type="term" value="F:lipid-linked peptidoglycan transporter activity"/>
    <property type="evidence" value="ECO:0007669"/>
    <property type="project" value="TreeGrafter"/>
</dbReference>
<dbReference type="EC" id="2.4.99.28" evidence="19"/>
<keyword evidence="11 22" id="KW-0472">Membrane</keyword>
<evidence type="ECO:0000256" key="1">
    <source>
        <dbReference type="ARBA" id="ARBA00004651"/>
    </source>
</evidence>
<sequence>MTKKPKKAKKPFDYPILLTVIILVAFGTIMVFSASFYYAQMRWGDKYYFFKRQCLWAVVGFLAMAFTANLDYWRLKKFSKLLLMLSIALLVAVLFVGVERNNAKRWLNIGGLSVQPSEIAKFALVLFLADSMSQRKDKMKYFFKGVVPYLLVTGILFGLIMMQPNMSTAGSLVLLVMVMLFVAGARLWHLGFLVAAGAAGAAVLIRAAEYRMDRWIAFWDPWKDPLETGYQIIQSLYSLGAGGLFGMGLGESRQKYLYIPYPETDFIFAIIGEELGFVGCTLLITLFVALIWRGLRIAITAPDLFGCLLAAGIISMIGIQSVINIAVVTASMPPTGLPLPFISFGGSSLAIFMASIGVLLNISKYAKAS</sequence>
<feature type="transmembrane region" description="Helical" evidence="22">
    <location>
        <begin position="339"/>
        <end position="362"/>
    </location>
</feature>
<dbReference type="GO" id="GO:0071555">
    <property type="term" value="P:cell wall organization"/>
    <property type="evidence" value="ECO:0007669"/>
    <property type="project" value="UniProtKB-KW"/>
</dbReference>
<evidence type="ECO:0000256" key="5">
    <source>
        <dbReference type="ARBA" id="ARBA00022676"/>
    </source>
</evidence>
<keyword evidence="24" id="KW-1185">Reference proteome</keyword>
<keyword evidence="7 22" id="KW-0812">Transmembrane</keyword>
<dbReference type="PANTHER" id="PTHR30474:SF2">
    <property type="entry name" value="PEPTIDOGLYCAN GLYCOSYLTRANSFERASE FTSW-RELATED"/>
    <property type="match status" value="1"/>
</dbReference>
<evidence type="ECO:0000256" key="9">
    <source>
        <dbReference type="ARBA" id="ARBA00022984"/>
    </source>
</evidence>
<dbReference type="NCBIfam" id="TIGR02614">
    <property type="entry name" value="ftsW"/>
    <property type="match status" value="1"/>
</dbReference>
<organism evidence="23 24">
    <name type="scientific">Caldicoprobacter faecalis</name>
    <dbReference type="NCBI Taxonomy" id="937334"/>
    <lineage>
        <taxon>Bacteria</taxon>
        <taxon>Bacillati</taxon>
        <taxon>Bacillota</taxon>
        <taxon>Clostridia</taxon>
        <taxon>Caldicoprobacterales</taxon>
        <taxon>Caldicoprobacteraceae</taxon>
        <taxon>Caldicoprobacter</taxon>
    </lineage>
</organism>
<comment type="subcellular location">
    <subcellularLocation>
        <location evidence="1">Cell membrane</location>
        <topology evidence="1">Multi-pass membrane protein</topology>
    </subcellularLocation>
</comment>
<dbReference type="GO" id="GO:0008360">
    <property type="term" value="P:regulation of cell shape"/>
    <property type="evidence" value="ECO:0007669"/>
    <property type="project" value="UniProtKB-KW"/>
</dbReference>
<dbReference type="GO" id="GO:0051301">
    <property type="term" value="P:cell division"/>
    <property type="evidence" value="ECO:0007669"/>
    <property type="project" value="UniProtKB-KW"/>
</dbReference>
<evidence type="ECO:0000256" key="4">
    <source>
        <dbReference type="ARBA" id="ARBA00022618"/>
    </source>
</evidence>
<dbReference type="InterPro" id="IPR013437">
    <property type="entry name" value="FtsW"/>
</dbReference>
<evidence type="ECO:0000256" key="14">
    <source>
        <dbReference type="ARBA" id="ARBA00032370"/>
    </source>
</evidence>
<comment type="function">
    <text evidence="21">Peptidoglycan polymerase that is essential for cell division.</text>
</comment>
<dbReference type="GO" id="GO:0032153">
    <property type="term" value="C:cell division site"/>
    <property type="evidence" value="ECO:0007669"/>
    <property type="project" value="TreeGrafter"/>
</dbReference>
<evidence type="ECO:0000256" key="18">
    <source>
        <dbReference type="ARBA" id="ARBA00041418"/>
    </source>
</evidence>
<feature type="transmembrane region" description="Helical" evidence="22">
    <location>
        <begin position="304"/>
        <end position="327"/>
    </location>
</feature>
<dbReference type="AlphaFoldDB" id="A0A1I5XLW5"/>
<evidence type="ECO:0000313" key="23">
    <source>
        <dbReference type="EMBL" id="SFQ32972.1"/>
    </source>
</evidence>
<feature type="transmembrane region" description="Helical" evidence="22">
    <location>
        <begin position="50"/>
        <end position="69"/>
    </location>
</feature>
<keyword evidence="3" id="KW-1003">Cell membrane</keyword>
<keyword evidence="5" id="KW-0328">Glycosyltransferase</keyword>
<dbReference type="GO" id="GO:0005886">
    <property type="term" value="C:plasma membrane"/>
    <property type="evidence" value="ECO:0007669"/>
    <property type="project" value="UniProtKB-SubCell"/>
</dbReference>